<sequence length="150" mass="16339">MSKQIQAYFRTEDEAEGARTTLLTYHTEQLEVGQLQDPIRSWTNILVPLVPWNNSGTAGATMGTGTAAAPGGVIGAPGVVIGGDRALTGDLAEDRADGDGDRSDRWREADVTDRDYGDLKYALSVKVRDEDYDAIVHALRANHAYVERFD</sequence>
<accession>A0A1B2DXC6</accession>
<evidence type="ECO:0000313" key="1">
    <source>
        <dbReference type="EMBL" id="ANY72349.1"/>
    </source>
</evidence>
<reference evidence="1" key="1">
    <citation type="submission" date="2016-08" db="EMBL/GenBank/DDBJ databases">
        <title>Complete Genome Seqeunce of Paenibacillus sp. nov. IHBB 9852 from high altitute lake of Indian trans-Himalayas.</title>
        <authorList>
            <person name="Kiran S."/>
            <person name="Swarnkar M.K."/>
            <person name="Rana A."/>
            <person name="Tewari R."/>
            <person name="Gulati A."/>
        </authorList>
    </citation>
    <scope>NUCLEOTIDE SEQUENCE [LARGE SCALE GENOMIC DNA]</scope>
    <source>
        <strain evidence="1">IHBB 9852</strain>
    </source>
</reference>
<proteinExistence type="predicted"/>
<dbReference type="EMBL" id="CP016809">
    <property type="protein sequence ID" value="ANY72349.1"/>
    <property type="molecule type" value="Genomic_DNA"/>
</dbReference>
<name>A0A1B2DXC6_9BACL</name>
<organism evidence="1">
    <name type="scientific">Paenibacillus ihbetae</name>
    <dbReference type="NCBI Taxonomy" id="1870820"/>
    <lineage>
        <taxon>Bacteria</taxon>
        <taxon>Bacillati</taxon>
        <taxon>Bacillota</taxon>
        <taxon>Bacilli</taxon>
        <taxon>Bacillales</taxon>
        <taxon>Paenibacillaceae</taxon>
        <taxon>Paenibacillus</taxon>
    </lineage>
</organism>
<dbReference type="RefSeq" id="WP_099477109.1">
    <property type="nucleotide sequence ID" value="NZ_CP016809.1"/>
</dbReference>
<protein>
    <submittedName>
        <fullName evidence="1">Uncharacterized protein</fullName>
    </submittedName>
</protein>
<dbReference type="KEGG" id="pib:BBD41_06950"/>
<gene>
    <name evidence="1" type="ORF">BBD41_06950</name>
</gene>
<dbReference type="GeneID" id="48307973"/>
<dbReference type="AlphaFoldDB" id="A0A1B2DXC6"/>